<comment type="subcellular location">
    <subcellularLocation>
        <location evidence="2">Chromosome</location>
        <location evidence="2">Telomere</location>
    </subcellularLocation>
    <subcellularLocation>
        <location evidence="1">Nucleus</location>
    </subcellularLocation>
</comment>
<feature type="region of interest" description="Disordered" evidence="9">
    <location>
        <begin position="346"/>
        <end position="386"/>
    </location>
</feature>
<dbReference type="EMBL" id="NLAX01001623">
    <property type="protein sequence ID" value="PKS05251.1"/>
    <property type="molecule type" value="Genomic_DNA"/>
</dbReference>
<dbReference type="Pfam" id="PF16686">
    <property type="entry name" value="POT1PC"/>
    <property type="match status" value="1"/>
</dbReference>
<evidence type="ECO:0000256" key="7">
    <source>
        <dbReference type="ARBA" id="ARBA00023125"/>
    </source>
</evidence>
<evidence type="ECO:0000256" key="1">
    <source>
        <dbReference type="ARBA" id="ARBA00004123"/>
    </source>
</evidence>
<evidence type="ECO:0000256" key="9">
    <source>
        <dbReference type="SAM" id="MobiDB-lite"/>
    </source>
</evidence>
<feature type="domain" description="Protection of telomeres protein 1 ssDNA-binding" evidence="11">
    <location>
        <begin position="191"/>
        <end position="351"/>
    </location>
</feature>
<dbReference type="InterPro" id="IPR028389">
    <property type="entry name" value="POT1"/>
</dbReference>
<dbReference type="InterPro" id="IPR012340">
    <property type="entry name" value="NA-bd_OB-fold"/>
</dbReference>
<dbReference type="Pfam" id="PF02765">
    <property type="entry name" value="POT1"/>
    <property type="match status" value="1"/>
</dbReference>
<dbReference type="InParanoid" id="A0A2N3MYJ6"/>
<comment type="similarity">
    <text evidence="3">Belongs to the telombin family.</text>
</comment>
<keyword evidence="7" id="KW-0238">DNA-binding</keyword>
<gene>
    <name evidence="12" type="ORF">jhhlp_008622</name>
</gene>
<dbReference type="GO" id="GO:0000783">
    <property type="term" value="C:nuclear telomere cap complex"/>
    <property type="evidence" value="ECO:0007669"/>
    <property type="project" value="TreeGrafter"/>
</dbReference>
<dbReference type="SUPFAM" id="SSF50249">
    <property type="entry name" value="Nucleic acid-binding proteins"/>
    <property type="match status" value="2"/>
</dbReference>
<feature type="domain" description="Telomeric single stranded DNA binding POT1/Cdc13" evidence="10">
    <location>
        <begin position="30"/>
        <end position="160"/>
    </location>
</feature>
<evidence type="ECO:0000313" key="13">
    <source>
        <dbReference type="Proteomes" id="UP000233524"/>
    </source>
</evidence>
<dbReference type="STRING" id="41688.A0A2N3MYJ6"/>
<name>A0A2N3MYJ6_9PEZI</name>
<dbReference type="Proteomes" id="UP000233524">
    <property type="component" value="Unassembled WGS sequence"/>
</dbReference>
<evidence type="ECO:0000256" key="8">
    <source>
        <dbReference type="ARBA" id="ARBA00023242"/>
    </source>
</evidence>
<dbReference type="OrthoDB" id="2186770at2759"/>
<reference evidence="12 13" key="1">
    <citation type="journal article" date="2017" name="G3 (Bethesda)">
        <title>First Draft Genome Sequence of the Pathogenic Fungus Lomentospora prolificans (Formerly Scedosporium prolificans).</title>
        <authorList>
            <person name="Luo R."/>
            <person name="Zimin A."/>
            <person name="Workman R."/>
            <person name="Fan Y."/>
            <person name="Pertea G."/>
            <person name="Grossman N."/>
            <person name="Wear M.P."/>
            <person name="Jia B."/>
            <person name="Miller H."/>
            <person name="Casadevall A."/>
            <person name="Timp W."/>
            <person name="Zhang S.X."/>
            <person name="Salzberg S.L."/>
        </authorList>
    </citation>
    <scope>NUCLEOTIDE SEQUENCE [LARGE SCALE GENOMIC DNA]</scope>
    <source>
        <strain evidence="12 13">JHH-5317</strain>
    </source>
</reference>
<accession>A0A2N3MYJ6</accession>
<evidence type="ECO:0000256" key="6">
    <source>
        <dbReference type="ARBA" id="ARBA00022895"/>
    </source>
</evidence>
<protein>
    <recommendedName>
        <fullName evidence="4">Protection of telomeres protein 1</fullName>
    </recommendedName>
</protein>
<feature type="compositionally biased region" description="Basic and acidic residues" evidence="9">
    <location>
        <begin position="371"/>
        <end position="386"/>
    </location>
</feature>
<proteinExistence type="inferred from homology"/>
<feature type="region of interest" description="Disordered" evidence="9">
    <location>
        <begin position="584"/>
        <end position="627"/>
    </location>
</feature>
<evidence type="ECO:0000256" key="3">
    <source>
        <dbReference type="ARBA" id="ARBA00008442"/>
    </source>
</evidence>
<evidence type="ECO:0000259" key="11">
    <source>
        <dbReference type="Pfam" id="PF16686"/>
    </source>
</evidence>
<evidence type="ECO:0000256" key="4">
    <source>
        <dbReference type="ARBA" id="ARBA00015253"/>
    </source>
</evidence>
<dbReference type="GO" id="GO:0098505">
    <property type="term" value="F:G-rich strand telomeric DNA binding"/>
    <property type="evidence" value="ECO:0007669"/>
    <property type="project" value="TreeGrafter"/>
</dbReference>
<dbReference type="VEuPathDB" id="FungiDB:jhhlp_008622"/>
<dbReference type="GO" id="GO:0016233">
    <property type="term" value="P:telomere capping"/>
    <property type="evidence" value="ECO:0007669"/>
    <property type="project" value="TreeGrafter"/>
</dbReference>
<comment type="caution">
    <text evidence="12">The sequence shown here is derived from an EMBL/GenBank/DDBJ whole genome shotgun (WGS) entry which is preliminary data.</text>
</comment>
<dbReference type="GO" id="GO:0032210">
    <property type="term" value="P:regulation of telomere maintenance via telomerase"/>
    <property type="evidence" value="ECO:0007669"/>
    <property type="project" value="TreeGrafter"/>
</dbReference>
<evidence type="ECO:0000259" key="10">
    <source>
        <dbReference type="Pfam" id="PF02765"/>
    </source>
</evidence>
<keyword evidence="13" id="KW-1185">Reference proteome</keyword>
<dbReference type="InterPro" id="IPR011564">
    <property type="entry name" value="Telomer_end-bd_POT1/Cdc13"/>
</dbReference>
<keyword evidence="8" id="KW-0539">Nucleus</keyword>
<evidence type="ECO:0000313" key="12">
    <source>
        <dbReference type="EMBL" id="PKS05251.1"/>
    </source>
</evidence>
<keyword evidence="5" id="KW-0158">Chromosome</keyword>
<dbReference type="GO" id="GO:0010521">
    <property type="term" value="F:telomerase inhibitor activity"/>
    <property type="evidence" value="ECO:0007669"/>
    <property type="project" value="TreeGrafter"/>
</dbReference>
<organism evidence="12 13">
    <name type="scientific">Lomentospora prolificans</name>
    <dbReference type="NCBI Taxonomy" id="41688"/>
    <lineage>
        <taxon>Eukaryota</taxon>
        <taxon>Fungi</taxon>
        <taxon>Dikarya</taxon>
        <taxon>Ascomycota</taxon>
        <taxon>Pezizomycotina</taxon>
        <taxon>Sordariomycetes</taxon>
        <taxon>Hypocreomycetidae</taxon>
        <taxon>Microascales</taxon>
        <taxon>Microascaceae</taxon>
        <taxon>Lomentospora</taxon>
    </lineage>
</organism>
<dbReference type="InterPro" id="IPR032042">
    <property type="entry name" value="POT1PC"/>
</dbReference>
<dbReference type="AlphaFoldDB" id="A0A2N3MYJ6"/>
<dbReference type="Gene3D" id="2.40.50.140">
    <property type="entry name" value="Nucleic acid-binding proteins"/>
    <property type="match status" value="2"/>
</dbReference>
<dbReference type="PANTHER" id="PTHR14513">
    <property type="entry name" value="PROTECTION OF TELOMERES 1"/>
    <property type="match status" value="1"/>
</dbReference>
<evidence type="ECO:0000256" key="5">
    <source>
        <dbReference type="ARBA" id="ARBA00022454"/>
    </source>
</evidence>
<dbReference type="FunFam" id="2.40.50.140:FF:000303">
    <property type="entry name" value="Protection of telomeres protein 1"/>
    <property type="match status" value="1"/>
</dbReference>
<feature type="compositionally biased region" description="Basic residues" evidence="9">
    <location>
        <begin position="584"/>
        <end position="600"/>
    </location>
</feature>
<keyword evidence="6" id="KW-0779">Telomere</keyword>
<dbReference type="PANTHER" id="PTHR14513:SF0">
    <property type="entry name" value="PROTECTION OF TELOMERES PROTEIN 1"/>
    <property type="match status" value="1"/>
</dbReference>
<sequence length="682" mass="76744">MASSSLGTPSSTPQNLPRQIIPIRDILEEKVEPQQLVSFIGLVRDFRPPIATRGTDWKSSIMLFDASTEHDRDDFLLTIFRPRAQMPEVGAGDVIYVHSARVQRHGSSTLSALTTRSTRIYVFQASLIPKVPGCASRALRASSGLSVPSKDILNYVSTLYHTVDKSRVPDVERFDLMAKQAINVKQKYQQLKDVHDGEFYDLIVQVVRDPYDLNDYATIWVTDYTENQGFYPFLETATEGSVYGECAGFAQPAGSQQSARSGPAGKMSMQITCWEPHASVIRSKVKANTYLSLRNVQVRHGRNGANLEGFLREDHLYPSKINAEVLQPIDDSGDLDPRLKNLIRRKRNYELENKRKQNPPAASKSSKRRRAKDDDSTKQPTAKEKRAQLRATLQADYKRVDQGLTDMNPEVSCQNMDVPITTVASMLEAAYYNLTLEDVISPIRVPVPFNNAKYRIAARVTDFFPQTLEQFSYCRKVSEYEALTDYESDSDDPVHPYSLADDDGLDNFAGPRKWEWCFALQLEDASPQCRSNPSRVWVYVDNAEAQCLTGLDASDLRSDTQGLGNLRTQMAKLWGNLEEQKLRRKKTAGIGKGNKRKTKRSRDNIPPDNSDIEMSQGSRKSDHATKEAPVANKVFSCCIRQFGSMVKESNPDKADAGDGFRWKRHFGLFGTKISYLETSSSL</sequence>
<evidence type="ECO:0000256" key="2">
    <source>
        <dbReference type="ARBA" id="ARBA00004574"/>
    </source>
</evidence>